<accession>A5FI37</accession>
<organism evidence="5 6">
    <name type="scientific">Flavobacterium johnsoniae (strain ATCC 17061 / DSM 2064 / JCM 8514 / BCRC 14874 / CCUG 350202 / NBRC 14942 / NCIMB 11054 / UW101)</name>
    <name type="common">Cytophaga johnsonae</name>
    <dbReference type="NCBI Taxonomy" id="376686"/>
    <lineage>
        <taxon>Bacteria</taxon>
        <taxon>Pseudomonadati</taxon>
        <taxon>Bacteroidota</taxon>
        <taxon>Flavobacteriia</taxon>
        <taxon>Flavobacteriales</taxon>
        <taxon>Flavobacteriaceae</taxon>
        <taxon>Flavobacterium</taxon>
    </lineage>
</organism>
<dbReference type="GO" id="GO:0030170">
    <property type="term" value="F:pyridoxal phosphate binding"/>
    <property type="evidence" value="ECO:0007669"/>
    <property type="project" value="InterPro"/>
</dbReference>
<evidence type="ECO:0000256" key="4">
    <source>
        <dbReference type="RuleBase" id="RU003560"/>
    </source>
</evidence>
<dbReference type="HOGENOM" id="CLU_016922_4_0_10"/>
<dbReference type="EMBL" id="CP000685">
    <property type="protein sequence ID" value="ABQ05124.1"/>
    <property type="molecule type" value="Genomic_DNA"/>
</dbReference>
<dbReference type="InterPro" id="IPR015421">
    <property type="entry name" value="PyrdxlP-dep_Trfase_major"/>
</dbReference>
<dbReference type="CDD" id="cd00610">
    <property type="entry name" value="OAT_like"/>
    <property type="match status" value="1"/>
</dbReference>
<evidence type="ECO:0000256" key="1">
    <source>
        <dbReference type="ARBA" id="ARBA00001933"/>
    </source>
</evidence>
<dbReference type="STRING" id="376686.Fjoh_2094"/>
<keyword evidence="3 4" id="KW-0663">Pyridoxal phosphate</keyword>
<dbReference type="GeneID" id="31764996"/>
<dbReference type="InterPro" id="IPR049704">
    <property type="entry name" value="Aminotrans_3_PPA_site"/>
</dbReference>
<dbReference type="InterPro" id="IPR005814">
    <property type="entry name" value="Aminotrans_3"/>
</dbReference>
<dbReference type="Pfam" id="PF00202">
    <property type="entry name" value="Aminotran_3"/>
    <property type="match status" value="1"/>
</dbReference>
<dbReference type="AlphaFoldDB" id="A5FI37"/>
<dbReference type="GO" id="GO:0008483">
    <property type="term" value="F:transaminase activity"/>
    <property type="evidence" value="ECO:0007669"/>
    <property type="project" value="UniProtKB-KW"/>
</dbReference>
<reference evidence="5 6" key="1">
    <citation type="journal article" date="2009" name="Appl. Environ. Microbiol.">
        <title>Novel features of the polysaccharide-digesting gliding bacterium Flavobacterium johnsoniae as revealed by genome sequence analysis.</title>
        <authorList>
            <person name="McBride M.J."/>
            <person name="Xie G."/>
            <person name="Martens E.C."/>
            <person name="Lapidus A."/>
            <person name="Henrissat B."/>
            <person name="Rhodes R.G."/>
            <person name="Goltsman E."/>
            <person name="Wang W."/>
            <person name="Xu J."/>
            <person name="Hunnicutt D.W."/>
            <person name="Staroscik A.M."/>
            <person name="Hoover T.R."/>
            <person name="Cheng Y.Q."/>
            <person name="Stein J.L."/>
        </authorList>
    </citation>
    <scope>NUCLEOTIDE SEQUENCE [LARGE SCALE GENOMIC DNA]</scope>
    <source>
        <strain evidence="6">ATCC 17061 / DSM 2064 / JCM 8514 / BCRC 14874 / CCUG 350202 / NBRC 14942 / NCIMB 11054 / UW101</strain>
    </source>
</reference>
<keyword evidence="5" id="KW-0032">Aminotransferase</keyword>
<dbReference type="KEGG" id="fjo:Fjoh_2094"/>
<dbReference type="Gene3D" id="3.40.640.10">
    <property type="entry name" value="Type I PLP-dependent aspartate aminotransferase-like (Major domain)"/>
    <property type="match status" value="1"/>
</dbReference>
<dbReference type="InterPro" id="IPR015422">
    <property type="entry name" value="PyrdxlP-dep_Trfase_small"/>
</dbReference>
<comment type="similarity">
    <text evidence="2 4">Belongs to the class-III pyridoxal-phosphate-dependent aminotransferase family.</text>
</comment>
<name>A5FI37_FLAJ1</name>
<dbReference type="eggNOG" id="COG0161">
    <property type="taxonomic scope" value="Bacteria"/>
</dbReference>
<dbReference type="RefSeq" id="WP_012024164.1">
    <property type="nucleotide sequence ID" value="NC_009441.1"/>
</dbReference>
<keyword evidence="5" id="KW-0808">Transferase</keyword>
<evidence type="ECO:0000313" key="5">
    <source>
        <dbReference type="EMBL" id="ABQ05124.1"/>
    </source>
</evidence>
<gene>
    <name evidence="5" type="ordered locus">Fjoh_2094</name>
</gene>
<dbReference type="PANTHER" id="PTHR43094:SF1">
    <property type="entry name" value="AMINOTRANSFERASE CLASS-III"/>
    <property type="match status" value="1"/>
</dbReference>
<dbReference type="OrthoDB" id="730777at2"/>
<dbReference type="PIRSF" id="PIRSF000521">
    <property type="entry name" value="Transaminase_4ab_Lys_Orn"/>
    <property type="match status" value="1"/>
</dbReference>
<dbReference type="PROSITE" id="PS00600">
    <property type="entry name" value="AA_TRANSFER_CLASS_3"/>
    <property type="match status" value="1"/>
</dbReference>
<evidence type="ECO:0000256" key="2">
    <source>
        <dbReference type="ARBA" id="ARBA00008954"/>
    </source>
</evidence>
<dbReference type="Gene3D" id="3.90.1150.10">
    <property type="entry name" value="Aspartate Aminotransferase, domain 1"/>
    <property type="match status" value="1"/>
</dbReference>
<dbReference type="PANTHER" id="PTHR43094">
    <property type="entry name" value="AMINOTRANSFERASE"/>
    <property type="match status" value="1"/>
</dbReference>
<keyword evidence="6" id="KW-1185">Reference proteome</keyword>
<protein>
    <submittedName>
        <fullName evidence="5">Aminotransferase</fullName>
        <ecNumber evidence="5">2.6.1.-</ecNumber>
    </submittedName>
</protein>
<comment type="cofactor">
    <cofactor evidence="1">
        <name>pyridoxal 5'-phosphate</name>
        <dbReference type="ChEBI" id="CHEBI:597326"/>
    </cofactor>
</comment>
<dbReference type="Proteomes" id="UP000006694">
    <property type="component" value="Chromosome"/>
</dbReference>
<evidence type="ECO:0000256" key="3">
    <source>
        <dbReference type="ARBA" id="ARBA00022898"/>
    </source>
</evidence>
<sequence>MIKSLIQSMAVCPDMNKVYPKIDYGKGVYVYDQNGKKYLDASSGSSAVSNIGHGRTEIADVIHQQVSKISVLPTHAFNSDVVESYLDRLVSFAPAGFSKAWTVMSGTEAVESAVKLALQFHQLRGDFNRYKVISRWNTYHGNSVFMLDVGGMKIRRELYKQWLNNFPHISPAYNYRRPEELNEDQFVQSLLAEFETTIIEEGAESIAAFVAEPVIASAMGAVPPPANYFAGISRICKKYGILFITDEILTGFGRTGKNFGMDNYGVVPDIIAAGKGMSGGYFPLSAVIASAYVTQPFIDTKTPFLGGYTFACNPVGCAVGNKVMDILEREDVIGNAKRMGALFLEKLKALYEFEIVGDVRGEGLLCGVEIVQNQSTKEPFPVSMGISKMLGEKAIQKGVVLYPGRGSVDGVLGDHIQISPPLVINEEQLDEIVDVLKECLKEVMSEIKKTTLNYESIES</sequence>
<dbReference type="EC" id="2.6.1.-" evidence="5"/>
<evidence type="ECO:0000313" key="6">
    <source>
        <dbReference type="Proteomes" id="UP000006694"/>
    </source>
</evidence>
<proteinExistence type="inferred from homology"/>
<dbReference type="InterPro" id="IPR015424">
    <property type="entry name" value="PyrdxlP-dep_Trfase"/>
</dbReference>
<dbReference type="SUPFAM" id="SSF53383">
    <property type="entry name" value="PLP-dependent transferases"/>
    <property type="match status" value="1"/>
</dbReference>